<reference evidence="2" key="1">
    <citation type="journal article" date="2018" name="Nat. Genet.">
        <title>Extensive intraspecific gene order and gene structural variations between Mo17 and other maize genomes.</title>
        <authorList>
            <person name="Sun S."/>
            <person name="Zhou Y."/>
            <person name="Chen J."/>
            <person name="Shi J."/>
            <person name="Zhao H."/>
            <person name="Zhao H."/>
            <person name="Song W."/>
            <person name="Zhang M."/>
            <person name="Cui Y."/>
            <person name="Dong X."/>
            <person name="Liu H."/>
            <person name="Ma X."/>
            <person name="Jiao Y."/>
            <person name="Wang B."/>
            <person name="Wei X."/>
            <person name="Stein J.C."/>
            <person name="Glaubitz J.C."/>
            <person name="Lu F."/>
            <person name="Yu G."/>
            <person name="Liang C."/>
            <person name="Fengler K."/>
            <person name="Li B."/>
            <person name="Rafalski A."/>
            <person name="Schnable P.S."/>
            <person name="Ware D.H."/>
            <person name="Buckler E.S."/>
            <person name="Lai J."/>
        </authorList>
    </citation>
    <scope>NUCLEOTIDE SEQUENCE [LARGE SCALE GENOMIC DNA]</scope>
    <source>
        <tissue evidence="2">Seedling</tissue>
    </source>
</reference>
<dbReference type="AlphaFoldDB" id="A0A317Y2F6"/>
<dbReference type="EMBL" id="NCVQ01000001">
    <property type="protein sequence ID" value="PWZ52463.1"/>
    <property type="molecule type" value="Genomic_DNA"/>
</dbReference>
<accession>A0A317Y2F6</accession>
<dbReference type="Proteomes" id="UP000251960">
    <property type="component" value="Chromosome 1"/>
</dbReference>
<name>A0A317Y2F6_MAIZE</name>
<sequence length="126" mass="13530">MVSSAPTSATRDALQFPLPLSNFLCPRSPVVLRAAAVVRHRRPEPSPRLRRHRGVPGVRLEVRNLLYPLPSPLLHPAALNSSPESISAAAEPLRRGPPPLRCPCPDLAPARRLPAPSPTSQATPVA</sequence>
<feature type="compositionally biased region" description="Low complexity" evidence="1">
    <location>
        <begin position="78"/>
        <end position="91"/>
    </location>
</feature>
<evidence type="ECO:0000313" key="2">
    <source>
        <dbReference type="EMBL" id="PWZ52463.1"/>
    </source>
</evidence>
<protein>
    <submittedName>
        <fullName evidence="2">Uncharacterized protein</fullName>
    </submittedName>
</protein>
<evidence type="ECO:0000256" key="1">
    <source>
        <dbReference type="SAM" id="MobiDB-lite"/>
    </source>
</evidence>
<organism evidence="2">
    <name type="scientific">Zea mays</name>
    <name type="common">Maize</name>
    <dbReference type="NCBI Taxonomy" id="4577"/>
    <lineage>
        <taxon>Eukaryota</taxon>
        <taxon>Viridiplantae</taxon>
        <taxon>Streptophyta</taxon>
        <taxon>Embryophyta</taxon>
        <taxon>Tracheophyta</taxon>
        <taxon>Spermatophyta</taxon>
        <taxon>Magnoliopsida</taxon>
        <taxon>Liliopsida</taxon>
        <taxon>Poales</taxon>
        <taxon>Poaceae</taxon>
        <taxon>PACMAD clade</taxon>
        <taxon>Panicoideae</taxon>
        <taxon>Andropogonodae</taxon>
        <taxon>Andropogoneae</taxon>
        <taxon>Tripsacinae</taxon>
        <taxon>Zea</taxon>
    </lineage>
</organism>
<comment type="caution">
    <text evidence="2">The sequence shown here is derived from an EMBL/GenBank/DDBJ whole genome shotgun (WGS) entry which is preliminary data.</text>
</comment>
<feature type="region of interest" description="Disordered" evidence="1">
    <location>
        <begin position="78"/>
        <end position="126"/>
    </location>
</feature>
<gene>
    <name evidence="2" type="ORF">Zm00014a_041402</name>
</gene>
<proteinExistence type="predicted"/>
<feature type="compositionally biased region" description="Low complexity" evidence="1">
    <location>
        <begin position="103"/>
        <end position="114"/>
    </location>
</feature>